<dbReference type="GO" id="GO:0071013">
    <property type="term" value="C:catalytic step 2 spliceosome"/>
    <property type="evidence" value="ECO:0007669"/>
    <property type="project" value="TreeGrafter"/>
</dbReference>
<name>A0A6A6PFE6_9PEZI</name>
<feature type="region of interest" description="Disordered" evidence="4">
    <location>
        <begin position="1"/>
        <end position="30"/>
    </location>
</feature>
<protein>
    <submittedName>
        <fullName evidence="5">Nuclear protein DGCR14</fullName>
    </submittedName>
</protein>
<proteinExistence type="inferred from homology"/>
<dbReference type="GeneID" id="54477268"/>
<dbReference type="OrthoDB" id="19679at2759"/>
<dbReference type="PANTHER" id="PTHR12940">
    <property type="entry name" value="ES-2 PROTEIN - RELATED"/>
    <property type="match status" value="1"/>
</dbReference>
<organism evidence="5 6">
    <name type="scientific">Neohortaea acidophila</name>
    <dbReference type="NCBI Taxonomy" id="245834"/>
    <lineage>
        <taxon>Eukaryota</taxon>
        <taxon>Fungi</taxon>
        <taxon>Dikarya</taxon>
        <taxon>Ascomycota</taxon>
        <taxon>Pezizomycotina</taxon>
        <taxon>Dothideomycetes</taxon>
        <taxon>Dothideomycetidae</taxon>
        <taxon>Mycosphaerellales</taxon>
        <taxon>Teratosphaeriaceae</taxon>
        <taxon>Neohortaea</taxon>
    </lineage>
</organism>
<reference evidence="5" key="1">
    <citation type="journal article" date="2020" name="Stud. Mycol.">
        <title>101 Dothideomycetes genomes: a test case for predicting lifestyles and emergence of pathogens.</title>
        <authorList>
            <person name="Haridas S."/>
            <person name="Albert R."/>
            <person name="Binder M."/>
            <person name="Bloem J."/>
            <person name="Labutti K."/>
            <person name="Salamov A."/>
            <person name="Andreopoulos B."/>
            <person name="Baker S."/>
            <person name="Barry K."/>
            <person name="Bills G."/>
            <person name="Bluhm B."/>
            <person name="Cannon C."/>
            <person name="Castanera R."/>
            <person name="Culley D."/>
            <person name="Daum C."/>
            <person name="Ezra D."/>
            <person name="Gonzalez J."/>
            <person name="Henrissat B."/>
            <person name="Kuo A."/>
            <person name="Liang C."/>
            <person name="Lipzen A."/>
            <person name="Lutzoni F."/>
            <person name="Magnuson J."/>
            <person name="Mondo S."/>
            <person name="Nolan M."/>
            <person name="Ohm R."/>
            <person name="Pangilinan J."/>
            <person name="Park H.-J."/>
            <person name="Ramirez L."/>
            <person name="Alfaro M."/>
            <person name="Sun H."/>
            <person name="Tritt A."/>
            <person name="Yoshinaga Y."/>
            <person name="Zwiers L.-H."/>
            <person name="Turgeon B."/>
            <person name="Goodwin S."/>
            <person name="Spatafora J."/>
            <person name="Crous P."/>
            <person name="Grigoriev I."/>
        </authorList>
    </citation>
    <scope>NUCLEOTIDE SEQUENCE</scope>
    <source>
        <strain evidence="5">CBS 113389</strain>
    </source>
</reference>
<gene>
    <name evidence="5" type="ORF">BDY17DRAFT_319332</name>
</gene>
<feature type="compositionally biased region" description="Polar residues" evidence="4">
    <location>
        <begin position="209"/>
        <end position="233"/>
    </location>
</feature>
<feature type="compositionally biased region" description="Basic and acidic residues" evidence="4">
    <location>
        <begin position="470"/>
        <end position="486"/>
    </location>
</feature>
<feature type="compositionally biased region" description="Low complexity" evidence="4">
    <location>
        <begin position="452"/>
        <end position="463"/>
    </location>
</feature>
<comment type="similarity">
    <text evidence="2">Belongs to the ESS2 family.</text>
</comment>
<dbReference type="PANTHER" id="PTHR12940:SF0">
    <property type="entry name" value="SPLICING FACTOR ESS-2 HOMOLOG"/>
    <property type="match status" value="1"/>
</dbReference>
<evidence type="ECO:0000256" key="2">
    <source>
        <dbReference type="ARBA" id="ARBA00009072"/>
    </source>
</evidence>
<sequence length="499" mass="54099">MAASTALTKSDSDSALMPPPPQPKRQKRPAKILEEDVYSDALSHIIARDFFPGLLETEAQQEYLNALDSNNSDRIREAGRKLTQVMTPGPDTRSRRMARGTSFTPRRTIDSGDTPRGFVGDTPARTPAGVSARDFAAEVTPDVDVNMSLGAFQAKYTSEDNESFNELLDKQNASRAAKYAFFHHGNKIPSTNQIAYRSREQRLLESGERSTTSTALTRTNSAHGGQSTVSTVPRPSEDLDERTASVDSFPSRQGPRNHLMFGPEGVEDTHLTYARAAEDRSNAPPKSVTYAATRMQPTSTTSDTAVPSSPSMSAIDAAIAGRPRLSESEVDYSGAETPRVNGYAFVDAEPTPSELGMPVTDEEADAAEREAAMKFMPKAEEGGPNPFNLRERSKREDLHMRLVEKADATRRQERGGGGSQLERLRSLGVTPGRTPTPRFTSGPGKGAKKDSAAAMTPAARRLAGSIATPRRGDGMFAAEKDSRSQEDIWAPTPRPKRGA</sequence>
<accession>A0A6A6PFE6</accession>
<evidence type="ECO:0000313" key="5">
    <source>
        <dbReference type="EMBL" id="KAF2478675.1"/>
    </source>
</evidence>
<dbReference type="Proteomes" id="UP000799767">
    <property type="component" value="Unassembled WGS sequence"/>
</dbReference>
<evidence type="ECO:0000256" key="1">
    <source>
        <dbReference type="ARBA" id="ARBA00004123"/>
    </source>
</evidence>
<evidence type="ECO:0000313" key="6">
    <source>
        <dbReference type="Proteomes" id="UP000799767"/>
    </source>
</evidence>
<dbReference type="InterPro" id="IPR019148">
    <property type="entry name" value="Nuclear_protein_DGCR14_ESS-2"/>
</dbReference>
<comment type="subcellular location">
    <subcellularLocation>
        <location evidence="1">Nucleus</location>
    </subcellularLocation>
</comment>
<keyword evidence="3" id="KW-0539">Nucleus</keyword>
<evidence type="ECO:0000256" key="3">
    <source>
        <dbReference type="ARBA" id="ARBA00023242"/>
    </source>
</evidence>
<feature type="compositionally biased region" description="Basic and acidic residues" evidence="4">
    <location>
        <begin position="389"/>
        <end position="414"/>
    </location>
</feature>
<feature type="compositionally biased region" description="Basic and acidic residues" evidence="4">
    <location>
        <begin position="235"/>
        <end position="244"/>
    </location>
</feature>
<feature type="compositionally biased region" description="Polar residues" evidence="4">
    <location>
        <begin position="295"/>
        <end position="310"/>
    </location>
</feature>
<evidence type="ECO:0000256" key="4">
    <source>
        <dbReference type="SAM" id="MobiDB-lite"/>
    </source>
</evidence>
<feature type="region of interest" description="Disordered" evidence="4">
    <location>
        <begin position="202"/>
        <end position="310"/>
    </location>
</feature>
<feature type="region of interest" description="Disordered" evidence="4">
    <location>
        <begin position="88"/>
        <end position="126"/>
    </location>
</feature>
<feature type="region of interest" description="Disordered" evidence="4">
    <location>
        <begin position="375"/>
        <end position="499"/>
    </location>
</feature>
<dbReference type="AlphaFoldDB" id="A0A6A6PFE6"/>
<dbReference type="RefSeq" id="XP_033585245.1">
    <property type="nucleotide sequence ID" value="XM_033736266.1"/>
</dbReference>
<dbReference type="EMBL" id="MU001643">
    <property type="protein sequence ID" value="KAF2478675.1"/>
    <property type="molecule type" value="Genomic_DNA"/>
</dbReference>
<keyword evidence="6" id="KW-1185">Reference proteome</keyword>
<dbReference type="Pfam" id="PF09751">
    <property type="entry name" value="Es2"/>
    <property type="match status" value="1"/>
</dbReference>